<feature type="region of interest" description="Disordered" evidence="1">
    <location>
        <begin position="25"/>
        <end position="59"/>
    </location>
</feature>
<comment type="caution">
    <text evidence="3">The sequence shown here is derived from an EMBL/GenBank/DDBJ whole genome shotgun (WGS) entry which is preliminary data.</text>
</comment>
<reference evidence="3 4" key="1">
    <citation type="journal article" date="2016" name="Nat. Commun.">
        <title>Thousands of microbial genomes shed light on interconnected biogeochemical processes in an aquifer system.</title>
        <authorList>
            <person name="Anantharaman K."/>
            <person name="Brown C.T."/>
            <person name="Hug L.A."/>
            <person name="Sharon I."/>
            <person name="Castelle C.J."/>
            <person name="Probst A.J."/>
            <person name="Thomas B.C."/>
            <person name="Singh A."/>
            <person name="Wilkins M.J."/>
            <person name="Karaoz U."/>
            <person name="Brodie E.L."/>
            <person name="Williams K.H."/>
            <person name="Hubbard S.S."/>
            <person name="Banfield J.F."/>
        </authorList>
    </citation>
    <scope>NUCLEOTIDE SEQUENCE [LARGE SCALE GENOMIC DNA]</scope>
</reference>
<protein>
    <recommendedName>
        <fullName evidence="5">EGF-like domain-containing protein</fullName>
    </recommendedName>
</protein>
<evidence type="ECO:0008006" key="5">
    <source>
        <dbReference type="Google" id="ProtNLM"/>
    </source>
</evidence>
<feature type="chain" id="PRO_5009533109" description="EGF-like domain-containing protein" evidence="2">
    <location>
        <begin position="23"/>
        <end position="449"/>
    </location>
</feature>
<evidence type="ECO:0000313" key="4">
    <source>
        <dbReference type="Proteomes" id="UP000176897"/>
    </source>
</evidence>
<evidence type="ECO:0000256" key="1">
    <source>
        <dbReference type="SAM" id="MobiDB-lite"/>
    </source>
</evidence>
<accession>A0A1F7UPI2</accession>
<organism evidence="3 4">
    <name type="scientific">Candidatus Uhrbacteria bacterium RIFCSPLOWO2_01_FULL_47_24</name>
    <dbReference type="NCBI Taxonomy" id="1802401"/>
    <lineage>
        <taxon>Bacteria</taxon>
        <taxon>Candidatus Uhriibacteriota</taxon>
    </lineage>
</organism>
<proteinExistence type="predicted"/>
<dbReference type="PROSITE" id="PS51257">
    <property type="entry name" value="PROKAR_LIPOPROTEIN"/>
    <property type="match status" value="1"/>
</dbReference>
<gene>
    <name evidence="3" type="ORF">A3B21_02300</name>
</gene>
<dbReference type="AlphaFoldDB" id="A0A1F7UPI2"/>
<dbReference type="Proteomes" id="UP000176897">
    <property type="component" value="Unassembled WGS sequence"/>
</dbReference>
<name>A0A1F7UPI2_9BACT</name>
<feature type="compositionally biased region" description="Acidic residues" evidence="1">
    <location>
        <begin position="31"/>
        <end position="59"/>
    </location>
</feature>
<feature type="signal peptide" evidence="2">
    <location>
        <begin position="1"/>
        <end position="22"/>
    </location>
</feature>
<keyword evidence="2" id="KW-0732">Signal</keyword>
<dbReference type="STRING" id="1802401.A3B21_02300"/>
<evidence type="ECO:0000313" key="3">
    <source>
        <dbReference type="EMBL" id="OGL80182.1"/>
    </source>
</evidence>
<sequence>MKTFLFTLVLAFTLGLTMFSCGSGGGNGNEGESEAEAEAEGEEAEAESESESECEPESCDDGVDCTDDTLDEKVCACAFQPLHGRCDLGMICDPAEGGCVSPPPCAVASDCPDRDGACLQESCNTATATCAYLPLDSDEDGHSPQICTSVGGDDCYDDASEIYPGAPEFCDGLDNDCDGEVDSFSRSCGSDTGECVAGEQTCADGEWSQCDDVGPATEVCDGLDNDCDGEVDEFLINDCNECGPLPEEVCDGEDNDCDGTTDEGLLNACGQCGPLPEEVCDGEDNDCDGEVDNGLPEIACDGEDGDECEEGFWQCEDGVSFCDDQTGNTIEWCNNSVDNDCDGEVDEGCGDACIMPPSACPYGGWCVPEPGCPYCVWTCATVSDCPGGAACYTCDYFGDGLYLCNPKWDPEASCPAGEIGYPLGASSECDGGFDLSFSSAPLCTIECTP</sequence>
<dbReference type="InterPro" id="IPR021655">
    <property type="entry name" value="Put_metal-bd"/>
</dbReference>
<dbReference type="Pfam" id="PF11617">
    <property type="entry name" value="Cu-binding_MopE"/>
    <property type="match status" value="5"/>
</dbReference>
<evidence type="ECO:0000256" key="2">
    <source>
        <dbReference type="SAM" id="SignalP"/>
    </source>
</evidence>
<dbReference type="EMBL" id="MGEJ01000014">
    <property type="protein sequence ID" value="OGL80182.1"/>
    <property type="molecule type" value="Genomic_DNA"/>
</dbReference>